<dbReference type="GO" id="GO:0005886">
    <property type="term" value="C:plasma membrane"/>
    <property type="evidence" value="ECO:0007669"/>
    <property type="project" value="UniProtKB-SubCell"/>
</dbReference>
<dbReference type="EMBL" id="JARQWQ010000062">
    <property type="protein sequence ID" value="KAK2555426.1"/>
    <property type="molecule type" value="Genomic_DNA"/>
</dbReference>
<dbReference type="PROSITE" id="PS50262">
    <property type="entry name" value="G_PROTEIN_RECEP_F1_2"/>
    <property type="match status" value="1"/>
</dbReference>
<dbReference type="InterPro" id="IPR017452">
    <property type="entry name" value="GPCR_Rhodpsn_7TM"/>
</dbReference>
<evidence type="ECO:0000256" key="4">
    <source>
        <dbReference type="ARBA" id="ARBA00022989"/>
    </source>
</evidence>
<keyword evidence="13" id="KW-1185">Reference proteome</keyword>
<evidence type="ECO:0000256" key="8">
    <source>
        <dbReference type="ARBA" id="ARBA00023180"/>
    </source>
</evidence>
<dbReference type="SUPFAM" id="SSF81321">
    <property type="entry name" value="Family A G protein-coupled receptor-like"/>
    <property type="match status" value="1"/>
</dbReference>
<evidence type="ECO:0000259" key="11">
    <source>
        <dbReference type="PROSITE" id="PS50262"/>
    </source>
</evidence>
<evidence type="ECO:0000256" key="5">
    <source>
        <dbReference type="ARBA" id="ARBA00023040"/>
    </source>
</evidence>
<feature type="transmembrane region" description="Helical" evidence="10">
    <location>
        <begin position="142"/>
        <end position="161"/>
    </location>
</feature>
<reference evidence="12" key="1">
    <citation type="journal article" date="2023" name="G3 (Bethesda)">
        <title>Whole genome assembly and annotation of the endangered Caribbean coral Acropora cervicornis.</title>
        <authorList>
            <person name="Selwyn J.D."/>
            <person name="Vollmer S.V."/>
        </authorList>
    </citation>
    <scope>NUCLEOTIDE SEQUENCE</scope>
    <source>
        <strain evidence="12">K2</strain>
    </source>
</reference>
<feature type="domain" description="G-protein coupled receptors family 1 profile" evidence="11">
    <location>
        <begin position="38"/>
        <end position="278"/>
    </location>
</feature>
<keyword evidence="4 10" id="KW-1133">Transmembrane helix</keyword>
<evidence type="ECO:0000313" key="13">
    <source>
        <dbReference type="Proteomes" id="UP001249851"/>
    </source>
</evidence>
<dbReference type="PANTHER" id="PTHR24246:SF27">
    <property type="entry name" value="ADENOSINE RECEPTOR, ISOFORM A"/>
    <property type="match status" value="1"/>
</dbReference>
<gene>
    <name evidence="12" type="ORF">P5673_022760</name>
</gene>
<feature type="transmembrane region" description="Helical" evidence="10">
    <location>
        <begin position="262"/>
        <end position="280"/>
    </location>
</feature>
<evidence type="ECO:0000256" key="7">
    <source>
        <dbReference type="ARBA" id="ARBA00023170"/>
    </source>
</evidence>
<sequence>MYKFQEPFCRPEITSGIHTELICIIVLDILVSVSSFLANGLVLFALHKECSIYPPTKLLLYSLSTTDLLTGMVTLPMIITQLISILEDRIALCHYTVLLSYLFSFILSSVSLFTLTAISVDRLLAILLGLRYRSVVNMKRAYALVIVLWLVAIVATMMYFWDPRITSWYGSIGLFVCLTSSSVAYTKIFLKLRRHQTQVLSEIPQQRRTQAAQMNVTRFKRAVNGAVWLQLSLIACYLPFGIADRVMTHGKRSSLTYVTREFALTLVYFNSSLNPILYCWKMKEIRGAVKDTLRRIFHVSIPGNNTTEHLALKNNPPILTSPGLN</sequence>
<comment type="caution">
    <text evidence="12">The sequence shown here is derived from an EMBL/GenBank/DDBJ whole genome shotgun (WGS) entry which is preliminary data.</text>
</comment>
<keyword evidence="5" id="KW-0297">G-protein coupled receptor</keyword>
<dbReference type="Pfam" id="PF00001">
    <property type="entry name" value="7tm_1"/>
    <property type="match status" value="2"/>
</dbReference>
<dbReference type="AlphaFoldDB" id="A0AAD9Q6T8"/>
<dbReference type="CDD" id="cd00637">
    <property type="entry name" value="7tm_classA_rhodopsin-like"/>
    <property type="match status" value="1"/>
</dbReference>
<evidence type="ECO:0000256" key="10">
    <source>
        <dbReference type="SAM" id="Phobius"/>
    </source>
</evidence>
<evidence type="ECO:0000256" key="3">
    <source>
        <dbReference type="ARBA" id="ARBA00022692"/>
    </source>
</evidence>
<dbReference type="Gene3D" id="1.20.1070.10">
    <property type="entry name" value="Rhodopsin 7-helix transmembrane proteins"/>
    <property type="match status" value="1"/>
</dbReference>
<keyword evidence="3 10" id="KW-0812">Transmembrane</keyword>
<feature type="transmembrane region" description="Helical" evidence="10">
    <location>
        <begin position="21"/>
        <end position="46"/>
    </location>
</feature>
<feature type="transmembrane region" description="Helical" evidence="10">
    <location>
        <begin position="167"/>
        <end position="186"/>
    </location>
</feature>
<evidence type="ECO:0000256" key="9">
    <source>
        <dbReference type="ARBA" id="ARBA00023224"/>
    </source>
</evidence>
<keyword evidence="9" id="KW-0807">Transducer</keyword>
<proteinExistence type="predicted"/>
<name>A0AAD9Q6T8_ACRCE</name>
<keyword evidence="6 10" id="KW-0472">Membrane</keyword>
<keyword evidence="2" id="KW-1003">Cell membrane</keyword>
<dbReference type="GO" id="GO:0004930">
    <property type="term" value="F:G protein-coupled receptor activity"/>
    <property type="evidence" value="ECO:0007669"/>
    <property type="project" value="UniProtKB-KW"/>
</dbReference>
<evidence type="ECO:0000256" key="6">
    <source>
        <dbReference type="ARBA" id="ARBA00023136"/>
    </source>
</evidence>
<dbReference type="Proteomes" id="UP001249851">
    <property type="component" value="Unassembled WGS sequence"/>
</dbReference>
<evidence type="ECO:0000313" key="12">
    <source>
        <dbReference type="EMBL" id="KAK2555426.1"/>
    </source>
</evidence>
<feature type="transmembrane region" description="Helical" evidence="10">
    <location>
        <begin position="90"/>
        <end position="107"/>
    </location>
</feature>
<dbReference type="PRINTS" id="PR00237">
    <property type="entry name" value="GPCRRHODOPSN"/>
</dbReference>
<evidence type="ECO:0000256" key="2">
    <source>
        <dbReference type="ARBA" id="ARBA00022475"/>
    </source>
</evidence>
<protein>
    <submittedName>
        <fullName evidence="12">Adenosine receptor A2b</fullName>
    </submittedName>
</protein>
<feature type="transmembrane region" description="Helical" evidence="10">
    <location>
        <begin position="58"/>
        <end position="78"/>
    </location>
</feature>
<keyword evidence="7 12" id="KW-0675">Receptor</keyword>
<accession>A0AAD9Q6T8</accession>
<dbReference type="InterPro" id="IPR000276">
    <property type="entry name" value="GPCR_Rhodpsn"/>
</dbReference>
<comment type="subcellular location">
    <subcellularLocation>
        <location evidence="1">Cell membrane</location>
        <topology evidence="1">Multi-pass membrane protein</topology>
    </subcellularLocation>
</comment>
<organism evidence="12 13">
    <name type="scientific">Acropora cervicornis</name>
    <name type="common">Staghorn coral</name>
    <dbReference type="NCBI Taxonomy" id="6130"/>
    <lineage>
        <taxon>Eukaryota</taxon>
        <taxon>Metazoa</taxon>
        <taxon>Cnidaria</taxon>
        <taxon>Anthozoa</taxon>
        <taxon>Hexacorallia</taxon>
        <taxon>Scleractinia</taxon>
        <taxon>Astrocoeniina</taxon>
        <taxon>Acroporidae</taxon>
        <taxon>Acropora</taxon>
    </lineage>
</organism>
<feature type="transmembrane region" description="Helical" evidence="10">
    <location>
        <begin position="222"/>
        <end position="242"/>
    </location>
</feature>
<reference evidence="12" key="2">
    <citation type="journal article" date="2023" name="Science">
        <title>Genomic signatures of disease resistance in endangered staghorn corals.</title>
        <authorList>
            <person name="Vollmer S.V."/>
            <person name="Selwyn J.D."/>
            <person name="Despard B.A."/>
            <person name="Roesel C.L."/>
        </authorList>
    </citation>
    <scope>NUCLEOTIDE SEQUENCE</scope>
    <source>
        <strain evidence="12">K2</strain>
    </source>
</reference>
<evidence type="ECO:0000256" key="1">
    <source>
        <dbReference type="ARBA" id="ARBA00004651"/>
    </source>
</evidence>
<keyword evidence="8" id="KW-0325">Glycoprotein</keyword>
<dbReference type="PANTHER" id="PTHR24246">
    <property type="entry name" value="OLFACTORY RECEPTOR AND ADENOSINE RECEPTOR"/>
    <property type="match status" value="1"/>
</dbReference>